<dbReference type="EMBL" id="SGBD01000001">
    <property type="protein sequence ID" value="RZD15500.1"/>
    <property type="molecule type" value="Genomic_DNA"/>
</dbReference>
<dbReference type="GO" id="GO:0006094">
    <property type="term" value="P:gluconeogenesis"/>
    <property type="evidence" value="ECO:0007669"/>
    <property type="project" value="TreeGrafter"/>
</dbReference>
<dbReference type="Gene3D" id="3.40.50.1260">
    <property type="entry name" value="Phosphoglycerate kinase, N-terminal domain"/>
    <property type="match status" value="2"/>
</dbReference>
<dbReference type="PRINTS" id="PR00477">
    <property type="entry name" value="PHGLYCKINASE"/>
</dbReference>
<dbReference type="SUPFAM" id="SSF53748">
    <property type="entry name" value="Phosphoglycerate kinase"/>
    <property type="match status" value="1"/>
</dbReference>
<comment type="caution">
    <text evidence="11">Lacks conserved residue(s) required for the propagation of feature annotation.</text>
</comment>
<reference evidence="15 16" key="1">
    <citation type="submission" date="2019-01" db="EMBL/GenBank/DDBJ databases">
        <title>Insights into ecological role of a new deltaproteobacterial order Candidatus Sinidesulfobacterales (Sva0485) by metagenomics and metatranscriptomics.</title>
        <authorList>
            <person name="Tan S."/>
            <person name="Liu J."/>
            <person name="Fang Y."/>
            <person name="Hedlund B.P."/>
            <person name="Lian Z.H."/>
            <person name="Huang L.Y."/>
            <person name="Li J.T."/>
            <person name="Huang L.N."/>
            <person name="Li W.J."/>
            <person name="Jiang H.C."/>
            <person name="Dong H.L."/>
            <person name="Shu W.S."/>
        </authorList>
    </citation>
    <scope>NUCLEOTIDE SEQUENCE [LARGE SCALE GENOMIC DNA]</scope>
    <source>
        <strain evidence="15">AP3</strain>
    </source>
</reference>
<keyword evidence="8 11" id="KW-0547">Nucleotide-binding</keyword>
<evidence type="ECO:0000256" key="14">
    <source>
        <dbReference type="RuleBase" id="RU000532"/>
    </source>
</evidence>
<evidence type="ECO:0000256" key="6">
    <source>
        <dbReference type="ARBA" id="ARBA00016471"/>
    </source>
</evidence>
<evidence type="ECO:0000256" key="1">
    <source>
        <dbReference type="ARBA" id="ARBA00000642"/>
    </source>
</evidence>
<evidence type="ECO:0000256" key="13">
    <source>
        <dbReference type="PIRSR" id="PIRSR000724-2"/>
    </source>
</evidence>
<evidence type="ECO:0000256" key="2">
    <source>
        <dbReference type="ARBA" id="ARBA00004838"/>
    </source>
</evidence>
<evidence type="ECO:0000256" key="5">
    <source>
        <dbReference type="ARBA" id="ARBA00013061"/>
    </source>
</evidence>
<dbReference type="GO" id="GO:0005829">
    <property type="term" value="C:cytosol"/>
    <property type="evidence" value="ECO:0007669"/>
    <property type="project" value="TreeGrafter"/>
</dbReference>
<dbReference type="PANTHER" id="PTHR11406">
    <property type="entry name" value="PHOSPHOGLYCERATE KINASE"/>
    <property type="match status" value="1"/>
</dbReference>
<organism evidence="15 16">
    <name type="scientific">Candidatus Acidulodesulfobacterium ferriphilum</name>
    <dbReference type="NCBI Taxonomy" id="2597223"/>
    <lineage>
        <taxon>Bacteria</taxon>
        <taxon>Deltaproteobacteria</taxon>
        <taxon>Candidatus Acidulodesulfobacterales</taxon>
        <taxon>Candidatus Acidulodesulfobacterium</taxon>
    </lineage>
</organism>
<evidence type="ECO:0000256" key="8">
    <source>
        <dbReference type="ARBA" id="ARBA00022741"/>
    </source>
</evidence>
<protein>
    <recommendedName>
        <fullName evidence="6 11">Phosphoglycerate kinase</fullName>
        <ecNumber evidence="5 11">2.7.2.3</ecNumber>
    </recommendedName>
</protein>
<dbReference type="GO" id="GO:0005524">
    <property type="term" value="F:ATP binding"/>
    <property type="evidence" value="ECO:0007669"/>
    <property type="project" value="UniProtKB-KW"/>
</dbReference>
<dbReference type="FunFam" id="3.40.50.1260:FF:000006">
    <property type="entry name" value="Phosphoglycerate kinase"/>
    <property type="match status" value="1"/>
</dbReference>
<gene>
    <name evidence="11" type="primary">pgk</name>
    <name evidence="15" type="ORF">EVJ47_04305</name>
</gene>
<feature type="binding site" evidence="12">
    <location>
        <position position="38"/>
    </location>
    <ligand>
        <name>(2R)-3-phosphoglycerate</name>
        <dbReference type="ChEBI" id="CHEBI:58272"/>
    </ligand>
</feature>
<dbReference type="GO" id="GO:0043531">
    <property type="term" value="F:ADP binding"/>
    <property type="evidence" value="ECO:0007669"/>
    <property type="project" value="TreeGrafter"/>
</dbReference>
<feature type="binding site" evidence="11 12">
    <location>
        <begin position="22"/>
        <end position="24"/>
    </location>
    <ligand>
        <name>substrate</name>
    </ligand>
</feature>
<comment type="pathway">
    <text evidence="2 11">Carbohydrate degradation; glycolysis; pyruvate from D-glyceraldehyde 3-phosphate: step 2/5.</text>
</comment>
<dbReference type="PIRSF" id="PIRSF000724">
    <property type="entry name" value="Pgk"/>
    <property type="match status" value="1"/>
</dbReference>
<evidence type="ECO:0000256" key="4">
    <source>
        <dbReference type="ARBA" id="ARBA00011245"/>
    </source>
</evidence>
<feature type="binding site" evidence="11 13">
    <location>
        <begin position="352"/>
        <end position="355"/>
    </location>
    <ligand>
        <name>ATP</name>
        <dbReference type="ChEBI" id="CHEBI:30616"/>
    </ligand>
</feature>
<evidence type="ECO:0000256" key="3">
    <source>
        <dbReference type="ARBA" id="ARBA00008982"/>
    </source>
</evidence>
<dbReference type="Proteomes" id="UP000320813">
    <property type="component" value="Unassembled WGS sequence"/>
</dbReference>
<dbReference type="Pfam" id="PF00162">
    <property type="entry name" value="PGK"/>
    <property type="match status" value="1"/>
</dbReference>
<sequence length="406" mass="44525">MENIVYIDEIEIKNKTLLIRVDFNVPLDQNGNITDDTRIRAVLPTINYCLDENAKIVLISHMGRPKGNKVPELSLIVVAKRLSRLLDKDVKFVNDCIGELAENTVKSASYGDIILLENLRFYSEETNNDEEFGKKLASLCDIYVNDAFATAHRSHASNVSVAKFVKTCAAGFLIRKELNYFTRAIESPMKPFVAIVGGAKVSGKIEVLSNFADKVDKLIIGGAMSNTFLKAMGYDVGSSLVEDDMIEYAKKTLEKIKEKNIKLYLPVDVVVADRFTPDAETKVTTVQEIPKGWMALDIGPATVTLFTEAIQNAKTIVWNGPMGVFEFDAFSRGTFALVSSVANAYALTIVGGGDTDVALHRAGEFAKMSYVSTGGGAFLELLEGKKLPGIEALINCSKKNNLKKLL</sequence>
<keyword evidence="7 11" id="KW-0808">Transferase</keyword>
<dbReference type="AlphaFoldDB" id="A0A519BDZ9"/>
<comment type="catalytic activity">
    <reaction evidence="1 11 14">
        <text>(2R)-3-phosphoglycerate + ATP = (2R)-3-phospho-glyceroyl phosphate + ADP</text>
        <dbReference type="Rhea" id="RHEA:14801"/>
        <dbReference type="ChEBI" id="CHEBI:30616"/>
        <dbReference type="ChEBI" id="CHEBI:57604"/>
        <dbReference type="ChEBI" id="CHEBI:58272"/>
        <dbReference type="ChEBI" id="CHEBI:456216"/>
        <dbReference type="EC" id="2.7.2.3"/>
    </reaction>
</comment>
<dbReference type="FunFam" id="3.40.50.1260:FF:000003">
    <property type="entry name" value="Phosphoglycerate kinase"/>
    <property type="match status" value="1"/>
</dbReference>
<dbReference type="InterPro" id="IPR001576">
    <property type="entry name" value="Phosphoglycerate_kinase"/>
</dbReference>
<comment type="similarity">
    <text evidence="3 11 14">Belongs to the phosphoglycerate kinase family.</text>
</comment>
<dbReference type="CDD" id="cd00318">
    <property type="entry name" value="Phosphoglycerate_kinase"/>
    <property type="match status" value="1"/>
</dbReference>
<comment type="caution">
    <text evidence="15">The sequence shown here is derived from an EMBL/GenBank/DDBJ whole genome shotgun (WGS) entry which is preliminary data.</text>
</comment>
<proteinExistence type="inferred from homology"/>
<dbReference type="InterPro" id="IPR015824">
    <property type="entry name" value="Phosphoglycerate_kinase_N"/>
</dbReference>
<evidence type="ECO:0000256" key="11">
    <source>
        <dbReference type="HAMAP-Rule" id="MF_00145"/>
    </source>
</evidence>
<name>A0A519BDZ9_9DELT</name>
<keyword evidence="9 11" id="KW-0418">Kinase</keyword>
<feature type="binding site" evidence="11">
    <location>
        <position position="153"/>
    </location>
    <ligand>
        <name>substrate</name>
    </ligand>
</feature>
<dbReference type="UniPathway" id="UPA00109">
    <property type="reaction ID" value="UER00185"/>
</dbReference>
<evidence type="ECO:0000313" key="16">
    <source>
        <dbReference type="Proteomes" id="UP000320813"/>
    </source>
</evidence>
<keyword evidence="10 11" id="KW-0067">ATP-binding</keyword>
<dbReference type="PANTHER" id="PTHR11406:SF23">
    <property type="entry name" value="PHOSPHOGLYCERATE KINASE 1, CHLOROPLASTIC-RELATED"/>
    <property type="match status" value="1"/>
</dbReference>
<comment type="subunit">
    <text evidence="4 11">Monomer.</text>
</comment>
<evidence type="ECO:0000313" key="15">
    <source>
        <dbReference type="EMBL" id="RZD15500.1"/>
    </source>
</evidence>
<dbReference type="InterPro" id="IPR036043">
    <property type="entry name" value="Phosphoglycerate_kinase_sf"/>
</dbReference>
<feature type="binding site" evidence="12">
    <location>
        <position position="120"/>
    </location>
    <ligand>
        <name>(2R)-3-phosphoglycerate</name>
        <dbReference type="ChEBI" id="CHEBI:58272"/>
    </ligand>
</feature>
<keyword evidence="11" id="KW-0324">Glycolysis</keyword>
<evidence type="ECO:0000256" key="7">
    <source>
        <dbReference type="ARBA" id="ARBA00022679"/>
    </source>
</evidence>
<feature type="binding site" evidence="11 13">
    <location>
        <position position="326"/>
    </location>
    <ligand>
        <name>ATP</name>
        <dbReference type="ChEBI" id="CHEBI:30616"/>
    </ligand>
</feature>
<comment type="subcellular location">
    <subcellularLocation>
        <location evidence="11">Cytoplasm</location>
    </subcellularLocation>
</comment>
<evidence type="ECO:0000256" key="9">
    <source>
        <dbReference type="ARBA" id="ARBA00022777"/>
    </source>
</evidence>
<evidence type="ECO:0000256" key="10">
    <source>
        <dbReference type="ARBA" id="ARBA00022840"/>
    </source>
</evidence>
<dbReference type="GO" id="GO:0004618">
    <property type="term" value="F:phosphoglycerate kinase activity"/>
    <property type="evidence" value="ECO:0007669"/>
    <property type="project" value="UniProtKB-UniRule"/>
</dbReference>
<dbReference type="EC" id="2.7.2.3" evidence="5 11"/>
<feature type="binding site" evidence="11 13">
    <location>
        <position position="204"/>
    </location>
    <ligand>
        <name>ATP</name>
        <dbReference type="ChEBI" id="CHEBI:30616"/>
    </ligand>
</feature>
<dbReference type="GO" id="GO:0006096">
    <property type="term" value="P:glycolytic process"/>
    <property type="evidence" value="ECO:0007669"/>
    <property type="project" value="UniProtKB-UniRule"/>
</dbReference>
<feature type="binding site" evidence="11 12">
    <location>
        <begin position="61"/>
        <end position="64"/>
    </location>
    <ligand>
        <name>substrate</name>
    </ligand>
</feature>
<accession>A0A519BDZ9</accession>
<evidence type="ECO:0000256" key="12">
    <source>
        <dbReference type="PIRSR" id="PIRSR000724-1"/>
    </source>
</evidence>
<feature type="binding site" evidence="11">
    <location>
        <position position="120"/>
    </location>
    <ligand>
        <name>substrate</name>
    </ligand>
</feature>
<feature type="binding site" evidence="12">
    <location>
        <position position="153"/>
    </location>
    <ligand>
        <name>(2R)-3-phosphoglycerate</name>
        <dbReference type="ChEBI" id="CHEBI:58272"/>
    </ligand>
</feature>
<dbReference type="HAMAP" id="MF_00145">
    <property type="entry name" value="Phosphoglyc_kinase"/>
    <property type="match status" value="1"/>
</dbReference>
<keyword evidence="11" id="KW-0963">Cytoplasm</keyword>
<feature type="binding site" evidence="11">
    <location>
        <position position="38"/>
    </location>
    <ligand>
        <name>substrate</name>
    </ligand>
</feature>